<protein>
    <recommendedName>
        <fullName evidence="1">tRNA-uridine aminocarboxypropyltransferase</fullName>
        <ecNumber evidence="1">2.5.1.25</ecNumber>
    </recommendedName>
</protein>
<evidence type="ECO:0000313" key="9">
    <source>
        <dbReference type="EMBL" id="KAJ0391669.1"/>
    </source>
</evidence>
<organism evidence="9 10">
    <name type="scientific">Pythium insidiosum</name>
    <name type="common">Pythiosis disease agent</name>
    <dbReference type="NCBI Taxonomy" id="114742"/>
    <lineage>
        <taxon>Eukaryota</taxon>
        <taxon>Sar</taxon>
        <taxon>Stramenopiles</taxon>
        <taxon>Oomycota</taxon>
        <taxon>Peronosporomycetes</taxon>
        <taxon>Pythiales</taxon>
        <taxon>Pythiaceae</taxon>
        <taxon>Pythium</taxon>
    </lineage>
</organism>
<dbReference type="InterPro" id="IPR005636">
    <property type="entry name" value="DTW"/>
</dbReference>
<keyword evidence="2" id="KW-0808">Transferase</keyword>
<proteinExistence type="inferred from homology"/>
<accession>A0AAD5M0U6</accession>
<dbReference type="PANTHER" id="PTHR21392">
    <property type="entry name" value="TRNA-URIDINE AMINOCARBOXYPROPYLTRANSFERASE 2"/>
    <property type="match status" value="1"/>
</dbReference>
<keyword evidence="3" id="KW-0949">S-adenosyl-L-methionine</keyword>
<gene>
    <name evidence="9" type="ORF">P43SY_011724</name>
</gene>
<evidence type="ECO:0000256" key="1">
    <source>
        <dbReference type="ARBA" id="ARBA00012386"/>
    </source>
</evidence>
<evidence type="ECO:0000256" key="3">
    <source>
        <dbReference type="ARBA" id="ARBA00022691"/>
    </source>
</evidence>
<comment type="similarity">
    <text evidence="5">Belongs to the TDD superfamily. DTWD2 family.</text>
</comment>
<comment type="caution">
    <text evidence="9">The sequence shown here is derived from an EMBL/GenBank/DDBJ whole genome shotgun (WGS) entry which is preliminary data.</text>
</comment>
<keyword evidence="10" id="KW-1185">Reference proteome</keyword>
<evidence type="ECO:0000256" key="6">
    <source>
        <dbReference type="ARBA" id="ARBA00048718"/>
    </source>
</evidence>
<name>A0AAD5M0U6_PYTIN</name>
<dbReference type="EC" id="2.5.1.25" evidence="1"/>
<dbReference type="GO" id="GO:0016432">
    <property type="term" value="F:tRNA-uridine aminocarboxypropyltransferase activity"/>
    <property type="evidence" value="ECO:0007669"/>
    <property type="project" value="UniProtKB-EC"/>
</dbReference>
<dbReference type="Pfam" id="PF03942">
    <property type="entry name" value="DTW"/>
    <property type="match status" value="1"/>
</dbReference>
<reference evidence="9" key="1">
    <citation type="submission" date="2021-12" db="EMBL/GenBank/DDBJ databases">
        <title>Prjna785345.</title>
        <authorList>
            <person name="Rujirawat T."/>
            <person name="Krajaejun T."/>
        </authorList>
    </citation>
    <scope>NUCLEOTIDE SEQUENCE</scope>
    <source>
        <strain evidence="9">Pi057C3</strain>
    </source>
</reference>
<comment type="catalytic activity">
    <reaction evidence="6">
        <text>a uridine in tRNA + S-adenosyl-L-methionine = a 3-[(3S)-3-amino-3-carboxypropyl]uridine in tRNA + S-methyl-5'-thioadenosine + H(+)</text>
        <dbReference type="Rhea" id="RHEA:62432"/>
        <dbReference type="Rhea" id="RHEA-COMP:13339"/>
        <dbReference type="Rhea" id="RHEA-COMP:16092"/>
        <dbReference type="ChEBI" id="CHEBI:15378"/>
        <dbReference type="ChEBI" id="CHEBI:17509"/>
        <dbReference type="ChEBI" id="CHEBI:59789"/>
        <dbReference type="ChEBI" id="CHEBI:65315"/>
        <dbReference type="ChEBI" id="CHEBI:82930"/>
        <dbReference type="EC" id="2.5.1.25"/>
    </reaction>
</comment>
<dbReference type="AlphaFoldDB" id="A0AAD5M0U6"/>
<evidence type="ECO:0000256" key="2">
    <source>
        <dbReference type="ARBA" id="ARBA00022679"/>
    </source>
</evidence>
<dbReference type="PANTHER" id="PTHR21392:SF0">
    <property type="entry name" value="TRNA-URIDINE AMINOCARBOXYPROPYLTRANSFERASE 2"/>
    <property type="match status" value="1"/>
</dbReference>
<evidence type="ECO:0000313" key="10">
    <source>
        <dbReference type="Proteomes" id="UP001209570"/>
    </source>
</evidence>
<evidence type="ECO:0000259" key="8">
    <source>
        <dbReference type="SMART" id="SM01144"/>
    </source>
</evidence>
<keyword evidence="4" id="KW-0819">tRNA processing</keyword>
<evidence type="ECO:0000256" key="7">
    <source>
        <dbReference type="SAM" id="MobiDB-lite"/>
    </source>
</evidence>
<evidence type="ECO:0000256" key="4">
    <source>
        <dbReference type="ARBA" id="ARBA00022694"/>
    </source>
</evidence>
<feature type="region of interest" description="Disordered" evidence="7">
    <location>
        <begin position="235"/>
        <end position="278"/>
    </location>
</feature>
<dbReference type="Proteomes" id="UP001209570">
    <property type="component" value="Unassembled WGS sequence"/>
</dbReference>
<dbReference type="EMBL" id="JAKCXM010000901">
    <property type="protein sequence ID" value="KAJ0391669.1"/>
    <property type="molecule type" value="Genomic_DNA"/>
</dbReference>
<evidence type="ECO:0000256" key="5">
    <source>
        <dbReference type="ARBA" id="ARBA00034489"/>
    </source>
</evidence>
<feature type="domain" description="DTW" evidence="8">
    <location>
        <begin position="10"/>
        <end position="237"/>
    </location>
</feature>
<dbReference type="GO" id="GO:0008033">
    <property type="term" value="P:tRNA processing"/>
    <property type="evidence" value="ECO:0007669"/>
    <property type="project" value="UniProtKB-KW"/>
</dbReference>
<dbReference type="InterPro" id="IPR039262">
    <property type="entry name" value="DTWD2/TAPT"/>
</dbReference>
<sequence length="352" mass="38832">MADDSPTHAKRALCQRCGRPPVVCYCAALPEQPLNLRRTRVAVLQHTREQRQRQSISSVPVLANAFDSSLCVLPVDVDGRREDDSSSTLATVRTLHDQLLQQLPASAARSILVLFPTADALPLTPPTHHADERDDEPTTLLVAIDGTWTEAKKIVHHLEALWTSLQVRFVTLATAPPSGSIYGELRKEPMEGCVSTLEAVAEALAVLEPRDALDRDVRTTLRHAFQAMVGAQDSFHRRGRAAQEARYGGPKPDKARAETSSASSSTVRSLSPSPRPSASIAQGVVKPYVFYVTRTDVCRRRELVQLGDERVCTRDEAIAVCREMNAGRRRGDRVAALPREAFERQRLQSHEA</sequence>
<feature type="compositionally biased region" description="Low complexity" evidence="7">
    <location>
        <begin position="258"/>
        <end position="278"/>
    </location>
</feature>
<dbReference type="SMART" id="SM01144">
    <property type="entry name" value="DTW"/>
    <property type="match status" value="1"/>
</dbReference>